<gene>
    <name evidence="2" type="ORF">Pen02_83060</name>
</gene>
<feature type="compositionally biased region" description="Basic and acidic residues" evidence="1">
    <location>
        <begin position="89"/>
        <end position="99"/>
    </location>
</feature>
<sequence>MSETVQHREGLRIGPHQVVVLVVPVQGSYDQRREVHRPISMLSGAAPREPGESGQRGEPRRTATLSHYNKPVLQFSPYADSIRLTSEPAEQHPDADARITPHIPRRAPIEHRNDLTPPSPQKHTAP</sequence>
<protein>
    <submittedName>
        <fullName evidence="2">Uncharacterized protein</fullName>
    </submittedName>
</protein>
<organism evidence="2 3">
    <name type="scientific">Plantactinospora endophytica</name>
    <dbReference type="NCBI Taxonomy" id="673535"/>
    <lineage>
        <taxon>Bacteria</taxon>
        <taxon>Bacillati</taxon>
        <taxon>Actinomycetota</taxon>
        <taxon>Actinomycetes</taxon>
        <taxon>Micromonosporales</taxon>
        <taxon>Micromonosporaceae</taxon>
        <taxon>Plantactinospora</taxon>
    </lineage>
</organism>
<feature type="region of interest" description="Disordered" evidence="1">
    <location>
        <begin position="83"/>
        <end position="126"/>
    </location>
</feature>
<dbReference type="Proteomes" id="UP000646749">
    <property type="component" value="Unassembled WGS sequence"/>
</dbReference>
<evidence type="ECO:0000256" key="1">
    <source>
        <dbReference type="SAM" id="MobiDB-lite"/>
    </source>
</evidence>
<feature type="compositionally biased region" description="Basic and acidic residues" evidence="1">
    <location>
        <begin position="49"/>
        <end position="61"/>
    </location>
</feature>
<evidence type="ECO:0000313" key="3">
    <source>
        <dbReference type="Proteomes" id="UP000646749"/>
    </source>
</evidence>
<dbReference type="EMBL" id="BONW01000064">
    <property type="protein sequence ID" value="GIG93370.1"/>
    <property type="molecule type" value="Genomic_DNA"/>
</dbReference>
<reference evidence="2 3" key="1">
    <citation type="submission" date="2021-01" db="EMBL/GenBank/DDBJ databases">
        <title>Whole genome shotgun sequence of Plantactinospora endophytica NBRC 110450.</title>
        <authorList>
            <person name="Komaki H."/>
            <person name="Tamura T."/>
        </authorList>
    </citation>
    <scope>NUCLEOTIDE SEQUENCE [LARGE SCALE GENOMIC DNA]</scope>
    <source>
        <strain evidence="2 3">NBRC 110450</strain>
    </source>
</reference>
<feature type="region of interest" description="Disordered" evidence="1">
    <location>
        <begin position="31"/>
        <end position="71"/>
    </location>
</feature>
<keyword evidence="3" id="KW-1185">Reference proteome</keyword>
<comment type="caution">
    <text evidence="2">The sequence shown here is derived from an EMBL/GenBank/DDBJ whole genome shotgun (WGS) entry which is preliminary data.</text>
</comment>
<proteinExistence type="predicted"/>
<accession>A0ABQ4EF65</accession>
<evidence type="ECO:0000313" key="2">
    <source>
        <dbReference type="EMBL" id="GIG93370.1"/>
    </source>
</evidence>
<name>A0ABQ4EF65_9ACTN</name>